<keyword evidence="2" id="KW-1185">Reference proteome</keyword>
<dbReference type="SUPFAM" id="SSF51735">
    <property type="entry name" value="NAD(P)-binding Rossmann-fold domains"/>
    <property type="match status" value="1"/>
</dbReference>
<proteinExistence type="predicted"/>
<evidence type="ECO:0008006" key="3">
    <source>
        <dbReference type="Google" id="ProtNLM"/>
    </source>
</evidence>
<comment type="caution">
    <text evidence="1">The sequence shown here is derived from an EMBL/GenBank/DDBJ whole genome shotgun (WGS) entry which is preliminary data.</text>
</comment>
<organism evidence="1 2">
    <name type="scientific">Flavobacterium xylosi</name>
    <dbReference type="NCBI Taxonomy" id="3230415"/>
    <lineage>
        <taxon>Bacteria</taxon>
        <taxon>Pseudomonadati</taxon>
        <taxon>Bacteroidota</taxon>
        <taxon>Flavobacteriia</taxon>
        <taxon>Flavobacteriales</taxon>
        <taxon>Flavobacteriaceae</taxon>
        <taxon>Flavobacterium</taxon>
    </lineage>
</organism>
<accession>A0ABW6HZJ7</accession>
<gene>
    <name evidence="1" type="ORF">ACFX5E_15430</name>
</gene>
<dbReference type="RefSeq" id="WP_379856059.1">
    <property type="nucleotide sequence ID" value="NZ_JBHZPZ010000026.1"/>
</dbReference>
<evidence type="ECO:0000313" key="2">
    <source>
        <dbReference type="Proteomes" id="UP001600109"/>
    </source>
</evidence>
<evidence type="ECO:0000313" key="1">
    <source>
        <dbReference type="EMBL" id="MFE3869455.1"/>
    </source>
</evidence>
<sequence length="50" mass="5318">MKKVGIISGAGIIGSYIVKAILDHGFAVNVSVTDSSIDDKYQHLMVLNKA</sequence>
<dbReference type="InterPro" id="IPR036291">
    <property type="entry name" value="NAD(P)-bd_dom_sf"/>
</dbReference>
<dbReference type="Gene3D" id="3.40.50.720">
    <property type="entry name" value="NAD(P)-binding Rossmann-like Domain"/>
    <property type="match status" value="1"/>
</dbReference>
<reference evidence="1 2" key="1">
    <citation type="submission" date="2024-06" db="EMBL/GenBank/DDBJ databases">
        <title>Flavobacterium spp. isolated from glacier.</title>
        <authorList>
            <person name="Han D."/>
        </authorList>
    </citation>
    <scope>NUCLEOTIDE SEQUENCE [LARGE SCALE GENOMIC DNA]</scope>
    <source>
        <strain evidence="1 2">LS2P90</strain>
    </source>
</reference>
<name>A0ABW6HZJ7_9FLAO</name>
<dbReference type="Proteomes" id="UP001600109">
    <property type="component" value="Unassembled WGS sequence"/>
</dbReference>
<dbReference type="EMBL" id="JBHZPZ010000026">
    <property type="protein sequence ID" value="MFE3869455.1"/>
    <property type="molecule type" value="Genomic_DNA"/>
</dbReference>
<protein>
    <recommendedName>
        <fullName evidence="3">NAD-dependent epimerase/dehydratase domain-containing protein</fullName>
    </recommendedName>
</protein>